<sequence>SWNSLVMAVSNLVPANSKLKFEDVVGVILSEEMRRKSSGESFTSGNALTVESRGRQKNRGSHGKSKDRA</sequence>
<evidence type="ECO:0000313" key="3">
    <source>
        <dbReference type="Proteomes" id="UP000824469"/>
    </source>
</evidence>
<dbReference type="AlphaFoldDB" id="A0AA38CEC6"/>
<accession>A0AA38CEC6</accession>
<evidence type="ECO:0000256" key="1">
    <source>
        <dbReference type="SAM" id="MobiDB-lite"/>
    </source>
</evidence>
<organism evidence="2 3">
    <name type="scientific">Taxus chinensis</name>
    <name type="common">Chinese yew</name>
    <name type="synonym">Taxus wallichiana var. chinensis</name>
    <dbReference type="NCBI Taxonomy" id="29808"/>
    <lineage>
        <taxon>Eukaryota</taxon>
        <taxon>Viridiplantae</taxon>
        <taxon>Streptophyta</taxon>
        <taxon>Embryophyta</taxon>
        <taxon>Tracheophyta</taxon>
        <taxon>Spermatophyta</taxon>
        <taxon>Pinopsida</taxon>
        <taxon>Pinidae</taxon>
        <taxon>Conifers II</taxon>
        <taxon>Cupressales</taxon>
        <taxon>Taxaceae</taxon>
        <taxon>Taxus</taxon>
    </lineage>
</organism>
<comment type="caution">
    <text evidence="2">The sequence shown here is derived from an EMBL/GenBank/DDBJ whole genome shotgun (WGS) entry which is preliminary data.</text>
</comment>
<reference evidence="2 3" key="1">
    <citation type="journal article" date="2021" name="Nat. Plants">
        <title>The Taxus genome provides insights into paclitaxel biosynthesis.</title>
        <authorList>
            <person name="Xiong X."/>
            <person name="Gou J."/>
            <person name="Liao Q."/>
            <person name="Li Y."/>
            <person name="Zhou Q."/>
            <person name="Bi G."/>
            <person name="Li C."/>
            <person name="Du R."/>
            <person name="Wang X."/>
            <person name="Sun T."/>
            <person name="Guo L."/>
            <person name="Liang H."/>
            <person name="Lu P."/>
            <person name="Wu Y."/>
            <person name="Zhang Z."/>
            <person name="Ro D.K."/>
            <person name="Shang Y."/>
            <person name="Huang S."/>
            <person name="Yan J."/>
        </authorList>
    </citation>
    <scope>NUCLEOTIDE SEQUENCE [LARGE SCALE GENOMIC DNA]</scope>
    <source>
        <strain evidence="2">Ta-2019</strain>
    </source>
</reference>
<feature type="non-terminal residue" evidence="2">
    <location>
        <position position="1"/>
    </location>
</feature>
<feature type="non-terminal residue" evidence="2">
    <location>
        <position position="69"/>
    </location>
</feature>
<feature type="region of interest" description="Disordered" evidence="1">
    <location>
        <begin position="35"/>
        <end position="69"/>
    </location>
</feature>
<keyword evidence="3" id="KW-1185">Reference proteome</keyword>
<dbReference type="Proteomes" id="UP000824469">
    <property type="component" value="Unassembled WGS sequence"/>
</dbReference>
<name>A0AA38CEC6_TAXCH</name>
<dbReference type="EMBL" id="JAHRHJ020000010">
    <property type="protein sequence ID" value="KAH9297781.1"/>
    <property type="molecule type" value="Genomic_DNA"/>
</dbReference>
<protein>
    <submittedName>
        <fullName evidence="2">Uncharacterized protein</fullName>
    </submittedName>
</protein>
<gene>
    <name evidence="2" type="ORF">KI387_029463</name>
</gene>
<feature type="compositionally biased region" description="Polar residues" evidence="1">
    <location>
        <begin position="39"/>
        <end position="49"/>
    </location>
</feature>
<evidence type="ECO:0000313" key="2">
    <source>
        <dbReference type="EMBL" id="KAH9297781.1"/>
    </source>
</evidence>
<proteinExistence type="predicted"/>